<evidence type="ECO:0000313" key="2">
    <source>
        <dbReference type="Proteomes" id="UP000050867"/>
    </source>
</evidence>
<dbReference type="AlphaFoldDB" id="A0A0T6LL81"/>
<dbReference type="GO" id="GO:0008168">
    <property type="term" value="F:methyltransferase activity"/>
    <property type="evidence" value="ECO:0007669"/>
    <property type="project" value="UniProtKB-KW"/>
</dbReference>
<dbReference type="SUPFAM" id="SSF53335">
    <property type="entry name" value="S-adenosyl-L-methionine-dependent methyltransferases"/>
    <property type="match status" value="1"/>
</dbReference>
<dbReference type="InterPro" id="IPR006764">
    <property type="entry name" value="SAM_dep_MeTrfase_SAV2177_type"/>
</dbReference>
<reference evidence="1 2" key="1">
    <citation type="submission" date="2015-10" db="EMBL/GenBank/DDBJ databases">
        <title>Draft genome sequence of pyrrolomycin-producing Streptomyces vitaminophilus.</title>
        <authorList>
            <person name="Graham D.E."/>
            <person name="Mahan K.M."/>
            <person name="Klingeman D.M."/>
            <person name="Hettich R.L."/>
            <person name="Parry R.J."/>
        </authorList>
    </citation>
    <scope>NUCLEOTIDE SEQUENCE [LARGE SCALE GENOMIC DNA]</scope>
    <source>
        <strain evidence="1 2">ATCC 31673</strain>
    </source>
</reference>
<sequence>MKPCGGRRKPFDLRTEVAHTARVYDYVLGGKTNYAADREVASKLMAIEPGPLTAMRENRAFMHRVVRELAGRGVRQFLDVGTGIPTSPNLHEVAQSVAPEARVVYVDNDPIVLAHARALLASAPRGRTAYLEAPVQEPEQILNSPMLKGTLDLDEPVAVTLIAILHFLPPDPEPREIVRRLLEPLPAGSYLAVSHMTADFAPRAVRRGAQVYNSAAEVSLHPADRAEMEAFFDGLDLLDPGVVPLHRWHPDGPVTVEDEVISMYGAVGRKP</sequence>
<proteinExistence type="predicted"/>
<dbReference type="STRING" id="76728.AQ490_12540"/>
<keyword evidence="2" id="KW-1185">Reference proteome</keyword>
<dbReference type="Gene3D" id="3.40.50.150">
    <property type="entry name" value="Vaccinia Virus protein VP39"/>
    <property type="match status" value="1"/>
</dbReference>
<comment type="caution">
    <text evidence="1">The sequence shown here is derived from an EMBL/GenBank/DDBJ whole genome shotgun (WGS) entry which is preliminary data.</text>
</comment>
<dbReference type="InterPro" id="IPR029063">
    <property type="entry name" value="SAM-dependent_MTases_sf"/>
</dbReference>
<keyword evidence="1" id="KW-0808">Transferase</keyword>
<gene>
    <name evidence="1" type="ORF">AQ490_12540</name>
</gene>
<keyword evidence="1" id="KW-0489">Methyltransferase</keyword>
<dbReference type="Proteomes" id="UP000050867">
    <property type="component" value="Unassembled WGS sequence"/>
</dbReference>
<dbReference type="CDD" id="cd02440">
    <property type="entry name" value="AdoMet_MTases"/>
    <property type="match status" value="1"/>
</dbReference>
<dbReference type="PIRSF" id="PIRSF017393">
    <property type="entry name" value="MTase_SAV2177"/>
    <property type="match status" value="1"/>
</dbReference>
<protein>
    <submittedName>
        <fullName evidence="1">Methyltransferase</fullName>
    </submittedName>
</protein>
<accession>A0A0T6LL81</accession>
<dbReference type="eggNOG" id="COG3315">
    <property type="taxonomic scope" value="Bacteria"/>
</dbReference>
<dbReference type="OrthoDB" id="4134439at2"/>
<name>A0A0T6LL81_WENVI</name>
<dbReference type="GO" id="GO:0032259">
    <property type="term" value="P:methylation"/>
    <property type="evidence" value="ECO:0007669"/>
    <property type="project" value="UniProtKB-KW"/>
</dbReference>
<organism evidence="1 2">
    <name type="scientific">Wenjunlia vitaminophila</name>
    <name type="common">Streptomyces vitaminophilus</name>
    <dbReference type="NCBI Taxonomy" id="76728"/>
    <lineage>
        <taxon>Bacteria</taxon>
        <taxon>Bacillati</taxon>
        <taxon>Actinomycetota</taxon>
        <taxon>Actinomycetes</taxon>
        <taxon>Kitasatosporales</taxon>
        <taxon>Streptomycetaceae</taxon>
        <taxon>Wenjunlia</taxon>
    </lineage>
</organism>
<dbReference type="Pfam" id="PF04672">
    <property type="entry name" value="Methyltransf_19"/>
    <property type="match status" value="1"/>
</dbReference>
<evidence type="ECO:0000313" key="1">
    <source>
        <dbReference type="EMBL" id="KRV46776.1"/>
    </source>
</evidence>
<dbReference type="EMBL" id="LLZU01000039">
    <property type="protein sequence ID" value="KRV46776.1"/>
    <property type="molecule type" value="Genomic_DNA"/>
</dbReference>